<evidence type="ECO:0000313" key="5">
    <source>
        <dbReference type="EMBL" id="TCL59059.1"/>
    </source>
</evidence>
<dbReference type="GO" id="GO:0005829">
    <property type="term" value="C:cytosol"/>
    <property type="evidence" value="ECO:0007669"/>
    <property type="project" value="TreeGrafter"/>
</dbReference>
<dbReference type="SUPFAM" id="SSF53167">
    <property type="entry name" value="Purine and uridine phosphorylases"/>
    <property type="match status" value="1"/>
</dbReference>
<proteinExistence type="predicted"/>
<dbReference type="STRING" id="1469948.GCA_000732725_01940"/>
<protein>
    <recommendedName>
        <fullName evidence="2">Uridine phosphorylase</fullName>
        <ecNumber evidence="1">2.4.2.3</ecNumber>
    </recommendedName>
</protein>
<gene>
    <name evidence="5" type="ORF">EDD76_105236</name>
</gene>
<dbReference type="OrthoDB" id="7945729at2"/>
<dbReference type="PANTHER" id="PTHR43691">
    <property type="entry name" value="URIDINE PHOSPHORYLASE"/>
    <property type="match status" value="1"/>
</dbReference>
<sequence length="254" mass="28047">MNTIFKDFDDTKEAFFNPKDWQKGVEGFPEICVSTFSEGVIKKFAEMEGVEVIASLYSVNGVIPIYKIKYGGKEIAFFLSRVGAPACTCGLEEVIAMGAEKIVLFGSCGILDKEAADGRIIVPVSAVRDEGTSYHYLPSSEEVKVGKAGIDKVCDCLEKCGYPYVKGRVWTTDGIYRETRKAIADRKAQGCIAVEMEFAAAAAVTEFRNIPFVQFLYGEDNLDSREWEPRGLLCPDLSRVEKYMALAFECGLAL</sequence>
<keyword evidence="6" id="KW-1185">Reference proteome</keyword>
<evidence type="ECO:0000256" key="2">
    <source>
        <dbReference type="ARBA" id="ARBA00021980"/>
    </source>
</evidence>
<dbReference type="PANTHER" id="PTHR43691:SF11">
    <property type="entry name" value="FI09636P-RELATED"/>
    <property type="match status" value="1"/>
</dbReference>
<evidence type="ECO:0000313" key="6">
    <source>
        <dbReference type="Proteomes" id="UP000295718"/>
    </source>
</evidence>
<dbReference type="CDD" id="cd09007">
    <property type="entry name" value="NP-I_spr0068"/>
    <property type="match status" value="1"/>
</dbReference>
<dbReference type="RefSeq" id="WP_031390636.1">
    <property type="nucleotide sequence ID" value="NZ_JPNB01000001.1"/>
</dbReference>
<evidence type="ECO:0000256" key="3">
    <source>
        <dbReference type="ARBA" id="ARBA00048447"/>
    </source>
</evidence>
<accession>A0A4R1R172</accession>
<evidence type="ECO:0000256" key="1">
    <source>
        <dbReference type="ARBA" id="ARBA00011888"/>
    </source>
</evidence>
<comment type="caution">
    <text evidence="5">The sequence shown here is derived from an EMBL/GenBank/DDBJ whole genome shotgun (WGS) entry which is preliminary data.</text>
</comment>
<name>A0A4R1R172_9FIRM</name>
<dbReference type="Pfam" id="PF01048">
    <property type="entry name" value="PNP_UDP_1"/>
    <property type="match status" value="1"/>
</dbReference>
<organism evidence="5 6">
    <name type="scientific">Kineothrix alysoides</name>
    <dbReference type="NCBI Taxonomy" id="1469948"/>
    <lineage>
        <taxon>Bacteria</taxon>
        <taxon>Bacillati</taxon>
        <taxon>Bacillota</taxon>
        <taxon>Clostridia</taxon>
        <taxon>Lachnospirales</taxon>
        <taxon>Lachnospiraceae</taxon>
        <taxon>Kineothrix</taxon>
    </lineage>
</organism>
<dbReference type="EC" id="2.4.2.3" evidence="1"/>
<dbReference type="AlphaFoldDB" id="A0A4R1R172"/>
<dbReference type="InterPro" id="IPR035994">
    <property type="entry name" value="Nucleoside_phosphorylase_sf"/>
</dbReference>
<dbReference type="EMBL" id="SLUO01000005">
    <property type="protein sequence ID" value="TCL59059.1"/>
    <property type="molecule type" value="Genomic_DNA"/>
</dbReference>
<comment type="catalytic activity">
    <reaction evidence="3">
        <text>uridine + phosphate = alpha-D-ribose 1-phosphate + uracil</text>
        <dbReference type="Rhea" id="RHEA:24388"/>
        <dbReference type="ChEBI" id="CHEBI:16704"/>
        <dbReference type="ChEBI" id="CHEBI:17568"/>
        <dbReference type="ChEBI" id="CHEBI:43474"/>
        <dbReference type="ChEBI" id="CHEBI:57720"/>
        <dbReference type="EC" id="2.4.2.3"/>
    </reaction>
</comment>
<evidence type="ECO:0000259" key="4">
    <source>
        <dbReference type="Pfam" id="PF01048"/>
    </source>
</evidence>
<dbReference type="Proteomes" id="UP000295718">
    <property type="component" value="Unassembled WGS sequence"/>
</dbReference>
<dbReference type="InterPro" id="IPR000845">
    <property type="entry name" value="Nucleoside_phosphorylase_d"/>
</dbReference>
<dbReference type="GO" id="GO:0004850">
    <property type="term" value="F:uridine phosphorylase activity"/>
    <property type="evidence" value="ECO:0007669"/>
    <property type="project" value="UniProtKB-EC"/>
</dbReference>
<dbReference type="Gene3D" id="3.40.50.1580">
    <property type="entry name" value="Nucleoside phosphorylase domain"/>
    <property type="match status" value="1"/>
</dbReference>
<dbReference type="GO" id="GO:0006152">
    <property type="term" value="P:purine nucleoside catabolic process"/>
    <property type="evidence" value="ECO:0007669"/>
    <property type="project" value="TreeGrafter"/>
</dbReference>
<feature type="domain" description="Nucleoside phosphorylase" evidence="4">
    <location>
        <begin position="31"/>
        <end position="224"/>
    </location>
</feature>
<reference evidence="5 6" key="1">
    <citation type="submission" date="2019-03" db="EMBL/GenBank/DDBJ databases">
        <title>Genomic Encyclopedia of Type Strains, Phase IV (KMG-IV): sequencing the most valuable type-strain genomes for metagenomic binning, comparative biology and taxonomic classification.</title>
        <authorList>
            <person name="Goeker M."/>
        </authorList>
    </citation>
    <scope>NUCLEOTIDE SEQUENCE [LARGE SCALE GENOMIC DNA]</scope>
    <source>
        <strain evidence="5 6">DSM 100556</strain>
    </source>
</reference>
<dbReference type="GO" id="GO:0004731">
    <property type="term" value="F:purine-nucleoside phosphorylase activity"/>
    <property type="evidence" value="ECO:0007669"/>
    <property type="project" value="TreeGrafter"/>
</dbReference>